<sequence length="107" mass="12355">MKRLLPLEDFKVWLDDFLPQLKQHDFNIEVGLVSDRTDGHLVHLDGVNFSRAWNLYKIAEDLPEYNHLKPVANQHINYSLPSIFGDDYMGGHWLGSFAIYALNASKL</sequence>
<evidence type="ECO:0000313" key="4">
    <source>
        <dbReference type="Proteomes" id="UP000029646"/>
    </source>
</evidence>
<dbReference type="Proteomes" id="UP000029646">
    <property type="component" value="Unassembled WGS sequence"/>
</dbReference>
<dbReference type="Proteomes" id="UP000029641">
    <property type="component" value="Unassembled WGS sequence"/>
</dbReference>
<protein>
    <recommendedName>
        <fullName evidence="5">DUF2891 family protein</fullName>
    </recommendedName>
</protein>
<reference evidence="3 4" key="1">
    <citation type="journal article" date="2014" name="Genome Announc.">
        <title>Draft Genome Sequence of Marine Flavobacterium Jejuia pallidilutea Strain 11shimoA1 and Pigmentation Mutants.</title>
        <authorList>
            <person name="Takatani N."/>
            <person name="Nakanishi M."/>
            <person name="Meirelles P."/>
            <person name="Mino S."/>
            <person name="Suda W."/>
            <person name="Oshima K."/>
            <person name="Hattori M."/>
            <person name="Ohkuma M."/>
            <person name="Hosokawa M."/>
            <person name="Miyashita K."/>
            <person name="Thompson F.L."/>
            <person name="Niwa A."/>
            <person name="Sawabe T."/>
            <person name="Sawabe T."/>
        </authorList>
    </citation>
    <scope>NUCLEOTIDE SEQUENCE [LARGE SCALE GENOMIC DNA]</scope>
    <source>
        <strain evidence="1 3">JCM 19301</strain>
        <strain evidence="2">JCM 19302</strain>
        <strain evidence="4">JCM19302</strain>
    </source>
</reference>
<evidence type="ECO:0000313" key="3">
    <source>
        <dbReference type="Proteomes" id="UP000029641"/>
    </source>
</evidence>
<dbReference type="EMBL" id="BBNS01000019">
    <property type="protein sequence ID" value="GAL72053.1"/>
    <property type="molecule type" value="Genomic_DNA"/>
</dbReference>
<name>A0A090VZ94_9FLAO</name>
<dbReference type="Pfam" id="PF11199">
    <property type="entry name" value="DUF2891"/>
    <property type="match status" value="1"/>
</dbReference>
<dbReference type="AlphaFoldDB" id="A0A090VZ94"/>
<evidence type="ECO:0000313" key="1">
    <source>
        <dbReference type="EMBL" id="GAL68554.1"/>
    </source>
</evidence>
<gene>
    <name evidence="1" type="ORF">JCM19301_1952</name>
    <name evidence="2" type="ORF">JCM19302_2180</name>
</gene>
<dbReference type="EMBL" id="BBNR01000021">
    <property type="protein sequence ID" value="GAL68554.1"/>
    <property type="molecule type" value="Genomic_DNA"/>
</dbReference>
<organism evidence="1 3">
    <name type="scientific">Jejuia pallidilutea</name>
    <dbReference type="NCBI Taxonomy" id="504487"/>
    <lineage>
        <taxon>Bacteria</taxon>
        <taxon>Pseudomonadati</taxon>
        <taxon>Bacteroidota</taxon>
        <taxon>Flavobacteriia</taxon>
        <taxon>Flavobacteriales</taxon>
        <taxon>Flavobacteriaceae</taxon>
        <taxon>Jejuia</taxon>
    </lineage>
</organism>
<proteinExistence type="predicted"/>
<evidence type="ECO:0000313" key="2">
    <source>
        <dbReference type="EMBL" id="GAL72053.1"/>
    </source>
</evidence>
<evidence type="ECO:0008006" key="5">
    <source>
        <dbReference type="Google" id="ProtNLM"/>
    </source>
</evidence>
<comment type="caution">
    <text evidence="1">The sequence shown here is derived from an EMBL/GenBank/DDBJ whole genome shotgun (WGS) entry which is preliminary data.</text>
</comment>
<accession>A0A090VZ94</accession>
<dbReference type="InterPro" id="IPR021365">
    <property type="entry name" value="DUF2891"/>
</dbReference>
<dbReference type="eggNOG" id="ENOG502Z7RS">
    <property type="taxonomic scope" value="Bacteria"/>
</dbReference>